<name>A0A1X2HXC1_9FUNG</name>
<evidence type="ECO:0000313" key="2">
    <source>
        <dbReference type="Proteomes" id="UP000193560"/>
    </source>
</evidence>
<dbReference type="OrthoDB" id="2302437at2759"/>
<keyword evidence="2" id="KW-1185">Reference proteome</keyword>
<accession>A0A1X2HXC1</accession>
<reference evidence="1 2" key="1">
    <citation type="submission" date="2016-07" db="EMBL/GenBank/DDBJ databases">
        <title>Pervasive Adenine N6-methylation of Active Genes in Fungi.</title>
        <authorList>
            <consortium name="DOE Joint Genome Institute"/>
            <person name="Mondo S.J."/>
            <person name="Dannebaum R.O."/>
            <person name="Kuo R.C."/>
            <person name="Labutti K."/>
            <person name="Haridas S."/>
            <person name="Kuo A."/>
            <person name="Salamov A."/>
            <person name="Ahrendt S.R."/>
            <person name="Lipzen A."/>
            <person name="Sullivan W."/>
            <person name="Andreopoulos W.B."/>
            <person name="Clum A."/>
            <person name="Lindquist E."/>
            <person name="Daum C."/>
            <person name="Ramamoorthy G.K."/>
            <person name="Gryganskyi A."/>
            <person name="Culley D."/>
            <person name="Magnuson J.K."/>
            <person name="James T.Y."/>
            <person name="O'Malley M.A."/>
            <person name="Stajich J.E."/>
            <person name="Spatafora J.W."/>
            <person name="Visel A."/>
            <person name="Grigoriev I.V."/>
        </authorList>
    </citation>
    <scope>NUCLEOTIDE SEQUENCE [LARGE SCALE GENOMIC DNA]</scope>
    <source>
        <strain evidence="1 2">NRRL 1336</strain>
    </source>
</reference>
<dbReference type="Proteomes" id="UP000193560">
    <property type="component" value="Unassembled WGS sequence"/>
</dbReference>
<organism evidence="1 2">
    <name type="scientific">Absidia repens</name>
    <dbReference type="NCBI Taxonomy" id="90262"/>
    <lineage>
        <taxon>Eukaryota</taxon>
        <taxon>Fungi</taxon>
        <taxon>Fungi incertae sedis</taxon>
        <taxon>Mucoromycota</taxon>
        <taxon>Mucoromycotina</taxon>
        <taxon>Mucoromycetes</taxon>
        <taxon>Mucorales</taxon>
        <taxon>Cunninghamellaceae</taxon>
        <taxon>Absidia</taxon>
    </lineage>
</organism>
<dbReference type="AlphaFoldDB" id="A0A1X2HXC1"/>
<comment type="caution">
    <text evidence="1">The sequence shown here is derived from an EMBL/GenBank/DDBJ whole genome shotgun (WGS) entry which is preliminary data.</text>
</comment>
<protein>
    <submittedName>
        <fullName evidence="1">Uncharacterized protein</fullName>
    </submittedName>
</protein>
<proteinExistence type="predicted"/>
<dbReference type="EMBL" id="MCGE01000050">
    <property type="protein sequence ID" value="ORZ04494.1"/>
    <property type="molecule type" value="Genomic_DNA"/>
</dbReference>
<sequence length="266" mass="31378">MDVPLHSSAIQNYSKSDDAIDMDVPLHLYFHDTLIKQLNQQTFLEMILKSKASKHEDRFYAILPQSKYKTNIYQVSHWEVHSLVQVKLRLFEIMDIEDKVNLLFLSGVYDSKPKVDTLPTFATSNISWKTPATRRFTDNPCNFDFNDKSTITLHYNHDANLYYLRVIPRNITKTKLFNDCHQFKDDDDDDNDHNHSSSKMAIVSISPITRGEMLLPFFNGDINSDFRIHLIGSFYENKWLLSNEFHEHKGWDHHYNNDKHTIFNIY</sequence>
<evidence type="ECO:0000313" key="1">
    <source>
        <dbReference type="EMBL" id="ORZ04494.1"/>
    </source>
</evidence>
<gene>
    <name evidence="1" type="ORF">BCR42DRAFT_429177</name>
</gene>